<reference evidence="2" key="1">
    <citation type="submission" date="2017-10" db="EMBL/GenBank/DDBJ databases">
        <title>Phenotypic and genomic properties of facultatively anaerobic sulfur-reducing natronoarchaea from hypersaline soda lakes.</title>
        <authorList>
            <person name="Sorokin D.Y."/>
            <person name="Kublanov I.V."/>
            <person name="Roman P."/>
            <person name="Sinninghe Damste J.S."/>
            <person name="Golyshin P.N."/>
            <person name="Rojo D."/>
            <person name="Ciordia S."/>
            <person name="Mena Md.C."/>
            <person name="Ferrer M."/>
            <person name="Messina E."/>
            <person name="Smedile F."/>
            <person name="La Spada G."/>
            <person name="La Cono V."/>
            <person name="Yakimov M.M."/>
        </authorList>
    </citation>
    <scope>NUCLEOTIDE SEQUENCE [LARGE SCALE GENOMIC DNA]</scope>
    <source>
        <strain evidence="2">AArc1</strain>
    </source>
</reference>
<gene>
    <name evidence="1" type="ORF">AArc1_2917</name>
</gene>
<accession>A0A346PI81</accession>
<dbReference type="KEGG" id="nan:AArc1_2917"/>
<proteinExistence type="predicted"/>
<dbReference type="Proteomes" id="UP000258707">
    <property type="component" value="Chromosome"/>
</dbReference>
<evidence type="ECO:0000313" key="1">
    <source>
        <dbReference type="EMBL" id="AXR79226.1"/>
    </source>
</evidence>
<dbReference type="AlphaFoldDB" id="A0A346PI81"/>
<keyword evidence="1" id="KW-0282">Flagellum</keyword>
<organism evidence="1 2">
    <name type="scientific">Natrarchaeobaculum sulfurireducens</name>
    <dbReference type="NCBI Taxonomy" id="2044521"/>
    <lineage>
        <taxon>Archaea</taxon>
        <taxon>Methanobacteriati</taxon>
        <taxon>Methanobacteriota</taxon>
        <taxon>Stenosarchaea group</taxon>
        <taxon>Halobacteria</taxon>
        <taxon>Halobacteriales</taxon>
        <taxon>Natrialbaceae</taxon>
        <taxon>Natrarchaeobaculum</taxon>
    </lineage>
</organism>
<evidence type="ECO:0000313" key="2">
    <source>
        <dbReference type="Proteomes" id="UP000258707"/>
    </source>
</evidence>
<sequence length="97" mass="10231">MDFDEDEEELAIEVTSLGNSDYVTFGGVAGNFSDDTYGPDDAEDLSEAELTVGDTETLNSDDIDDGDVNGTVTAIAVISEDDTQTQVGSIEVNIADE</sequence>
<keyword evidence="1" id="KW-0969">Cilium</keyword>
<protein>
    <submittedName>
        <fullName evidence="1">Pilin/Flagellin, FlaG/FlaF family</fullName>
    </submittedName>
</protein>
<keyword evidence="1" id="KW-0966">Cell projection</keyword>
<dbReference type="EMBL" id="CP024047">
    <property type="protein sequence ID" value="AXR79226.1"/>
    <property type="molecule type" value="Genomic_DNA"/>
</dbReference>
<name>A0A346PI81_9EURY</name>